<accession>A0A3L8A467</accession>
<dbReference type="Proteomes" id="UP000267159">
    <property type="component" value="Unassembled WGS sequence"/>
</dbReference>
<evidence type="ECO:0000313" key="2">
    <source>
        <dbReference type="EMBL" id="RLT78361.1"/>
    </source>
</evidence>
<organism evidence="2 3">
    <name type="scientific">Bacteroides acidifaciens</name>
    <dbReference type="NCBI Taxonomy" id="85831"/>
    <lineage>
        <taxon>Bacteria</taxon>
        <taxon>Pseudomonadati</taxon>
        <taxon>Bacteroidota</taxon>
        <taxon>Bacteroidia</taxon>
        <taxon>Bacteroidales</taxon>
        <taxon>Bacteroidaceae</taxon>
        <taxon>Bacteroides</taxon>
    </lineage>
</organism>
<proteinExistence type="predicted"/>
<feature type="region of interest" description="Disordered" evidence="1">
    <location>
        <begin position="1"/>
        <end position="22"/>
    </location>
</feature>
<evidence type="ECO:0000313" key="3">
    <source>
        <dbReference type="Proteomes" id="UP000267159"/>
    </source>
</evidence>
<dbReference type="AlphaFoldDB" id="A0A3L8A467"/>
<protein>
    <submittedName>
        <fullName evidence="2">Uncharacterized protein</fullName>
    </submittedName>
</protein>
<reference evidence="2 3" key="1">
    <citation type="submission" date="2018-09" db="EMBL/GenBank/DDBJ databases">
        <title>Murine metabolic-syndrome-specific gut microbial biobank.</title>
        <authorList>
            <person name="Liu C."/>
        </authorList>
    </citation>
    <scope>NUCLEOTIDE SEQUENCE [LARGE SCALE GENOMIC DNA]</scope>
    <source>
        <strain evidence="2 3">0.1X-D8-26</strain>
    </source>
</reference>
<sequence length="60" mass="7302">MRNYDNKTREEPLKKMKQLDKKNEHLSCDSPCLKQKKKLDATSIICRDYRKDKRWIAFTI</sequence>
<name>A0A3L8A467_9BACE</name>
<gene>
    <name evidence="2" type="ORF">D7Y07_19675</name>
</gene>
<comment type="caution">
    <text evidence="2">The sequence shown here is derived from an EMBL/GenBank/DDBJ whole genome shotgun (WGS) entry which is preliminary data.</text>
</comment>
<evidence type="ECO:0000256" key="1">
    <source>
        <dbReference type="SAM" id="MobiDB-lite"/>
    </source>
</evidence>
<dbReference type="EMBL" id="RAZM01000118">
    <property type="protein sequence ID" value="RLT78361.1"/>
    <property type="molecule type" value="Genomic_DNA"/>
</dbReference>